<dbReference type="GO" id="GO:0032299">
    <property type="term" value="C:ribonuclease H2 complex"/>
    <property type="evidence" value="ECO:0007669"/>
    <property type="project" value="InterPro"/>
</dbReference>
<keyword evidence="9" id="KW-1185">Reference proteome</keyword>
<dbReference type="InterPro" id="IPR019024">
    <property type="entry name" value="RNase_H2_suB_wHTH"/>
</dbReference>
<dbReference type="InterPro" id="IPR041195">
    <property type="entry name" value="Rnh202_N"/>
</dbReference>
<feature type="domain" description="Ribonuclease H2 subunit B wHTH" evidence="6">
    <location>
        <begin position="126"/>
        <end position="281"/>
    </location>
</feature>
<keyword evidence="3" id="KW-0539">Nucleus</keyword>
<sequence length="356" mass="39429">MRVSGRVRSRAGKCDPATNKCTQRVSSTTTFMATHIAILPSDALHTSTDTPSDFRAEQRFLRLPHPRTGLASLFLPQNPRRNDGSTRDAILEVQAIAPTNARSWFMGQEVVSDGKLLVMTPIDPAFLLIPILQSVYPENGERGKFRPADEIFEDAAANLEESSSSTADKDSSLIISRDDVAQFTSMECCNAALKRVCDVKEITEDITVYRFSPEKVVEWLRLKVERLSRPETVEISRTMVRNLAKDGLMEDGKEELLKLGRVRAACDLVAQYIPPPIRNLLIASYDFTALDAYNKTVEDENAADLTVQKPAKTKAAPVAVDKKRKQTTSHGVEKLKKANTGGMAKLSTFFTKKVPA</sequence>
<dbReference type="Proteomes" id="UP001362999">
    <property type="component" value="Unassembled WGS sequence"/>
</dbReference>
<dbReference type="PANTHER" id="PTHR13383">
    <property type="entry name" value="RIBONUCLEASE H2 SUBUNIT B"/>
    <property type="match status" value="1"/>
</dbReference>
<dbReference type="GO" id="GO:0005654">
    <property type="term" value="C:nucleoplasm"/>
    <property type="evidence" value="ECO:0007669"/>
    <property type="project" value="TreeGrafter"/>
</dbReference>
<evidence type="ECO:0000256" key="5">
    <source>
        <dbReference type="ARBA" id="ARBA00033464"/>
    </source>
</evidence>
<evidence type="ECO:0000313" key="9">
    <source>
        <dbReference type="Proteomes" id="UP001362999"/>
    </source>
</evidence>
<accession>A0AAW0A9B5</accession>
<evidence type="ECO:0000313" key="8">
    <source>
        <dbReference type="EMBL" id="KAK7005697.1"/>
    </source>
</evidence>
<feature type="domain" description="Rnh202 triple barrel" evidence="7">
    <location>
        <begin position="39"/>
        <end position="123"/>
    </location>
</feature>
<name>A0AAW0A9B5_9AGAR</name>
<comment type="subcellular location">
    <subcellularLocation>
        <location evidence="1">Nucleus</location>
    </subcellularLocation>
</comment>
<dbReference type="InterPro" id="IPR040456">
    <property type="entry name" value="RNase_H2_suB"/>
</dbReference>
<dbReference type="Gene3D" id="2.20.25.530">
    <property type="match status" value="1"/>
</dbReference>
<comment type="function">
    <text evidence="4">Non catalytic subunit of RNase H2, an endonuclease that specifically degrades the RNA of RNA:DNA hybrids. Participates in DNA replication, possibly by mediating the removal of lagging-strand Okazaki fragment RNA primers during DNA replication. Mediates the excision of single ribonucleotides from DNA:RNA duplexes.</text>
</comment>
<dbReference type="EMBL" id="JAWWNJ010000077">
    <property type="protein sequence ID" value="KAK7005697.1"/>
    <property type="molecule type" value="Genomic_DNA"/>
</dbReference>
<dbReference type="AlphaFoldDB" id="A0AAW0A9B5"/>
<comment type="caution">
    <text evidence="8">The sequence shown here is derived from an EMBL/GenBank/DDBJ whole genome shotgun (WGS) entry which is preliminary data.</text>
</comment>
<evidence type="ECO:0000259" key="6">
    <source>
        <dbReference type="Pfam" id="PF09468"/>
    </source>
</evidence>
<dbReference type="Pfam" id="PF17745">
    <property type="entry name" value="Ydr279_N"/>
    <property type="match status" value="1"/>
</dbReference>
<proteinExistence type="predicted"/>
<dbReference type="CDD" id="cd09270">
    <property type="entry name" value="RNase_H2-B"/>
    <property type="match status" value="1"/>
</dbReference>
<dbReference type="PANTHER" id="PTHR13383:SF11">
    <property type="entry name" value="RIBONUCLEASE H2 SUBUNIT B"/>
    <property type="match status" value="1"/>
</dbReference>
<evidence type="ECO:0000256" key="1">
    <source>
        <dbReference type="ARBA" id="ARBA00004123"/>
    </source>
</evidence>
<reference evidence="8 9" key="1">
    <citation type="journal article" date="2024" name="J Genomics">
        <title>Draft genome sequencing and assembly of Favolaschia claudopus CIRM-BRFM 2984 isolated from oak limbs.</title>
        <authorList>
            <person name="Navarro D."/>
            <person name="Drula E."/>
            <person name="Chaduli D."/>
            <person name="Cazenave R."/>
            <person name="Ahrendt S."/>
            <person name="Wang J."/>
            <person name="Lipzen A."/>
            <person name="Daum C."/>
            <person name="Barry K."/>
            <person name="Grigoriev I.V."/>
            <person name="Favel A."/>
            <person name="Rosso M.N."/>
            <person name="Martin F."/>
        </authorList>
    </citation>
    <scope>NUCLEOTIDE SEQUENCE [LARGE SCALE GENOMIC DNA]</scope>
    <source>
        <strain evidence="8 9">CIRM-BRFM 2984</strain>
    </source>
</reference>
<dbReference type="Pfam" id="PF09468">
    <property type="entry name" value="RNase_H2-Ydr279"/>
    <property type="match status" value="1"/>
</dbReference>
<evidence type="ECO:0000259" key="7">
    <source>
        <dbReference type="Pfam" id="PF17745"/>
    </source>
</evidence>
<gene>
    <name evidence="8" type="ORF">R3P38DRAFT_3039059</name>
</gene>
<evidence type="ECO:0000256" key="3">
    <source>
        <dbReference type="ARBA" id="ARBA00023242"/>
    </source>
</evidence>
<dbReference type="Gene3D" id="1.10.20.120">
    <property type="match status" value="1"/>
</dbReference>
<evidence type="ECO:0000256" key="2">
    <source>
        <dbReference type="ARBA" id="ARBA00019062"/>
    </source>
</evidence>
<feature type="non-terminal residue" evidence="8">
    <location>
        <position position="1"/>
    </location>
</feature>
<protein>
    <recommendedName>
        <fullName evidence="2">Ribonuclease H2 subunit B</fullName>
    </recommendedName>
    <alternativeName>
        <fullName evidence="5">Ribonuclease HI subunit B</fullName>
    </alternativeName>
</protein>
<evidence type="ECO:0000256" key="4">
    <source>
        <dbReference type="ARBA" id="ARBA00024778"/>
    </source>
</evidence>
<dbReference type="GO" id="GO:0006401">
    <property type="term" value="P:RNA catabolic process"/>
    <property type="evidence" value="ECO:0007669"/>
    <property type="project" value="TreeGrafter"/>
</dbReference>
<organism evidence="8 9">
    <name type="scientific">Favolaschia claudopus</name>
    <dbReference type="NCBI Taxonomy" id="2862362"/>
    <lineage>
        <taxon>Eukaryota</taxon>
        <taxon>Fungi</taxon>
        <taxon>Dikarya</taxon>
        <taxon>Basidiomycota</taxon>
        <taxon>Agaricomycotina</taxon>
        <taxon>Agaricomycetes</taxon>
        <taxon>Agaricomycetidae</taxon>
        <taxon>Agaricales</taxon>
        <taxon>Marasmiineae</taxon>
        <taxon>Mycenaceae</taxon>
        <taxon>Favolaschia</taxon>
    </lineage>
</organism>